<dbReference type="EMBL" id="WIXP02000004">
    <property type="protein sequence ID" value="KAF6212068.1"/>
    <property type="molecule type" value="Genomic_DNA"/>
</dbReference>
<keyword evidence="1" id="KW-0175">Coiled coil</keyword>
<feature type="coiled-coil region" evidence="1">
    <location>
        <begin position="325"/>
        <end position="352"/>
    </location>
</feature>
<gene>
    <name evidence="4" type="ORF">GE061_012586</name>
</gene>
<reference evidence="4" key="1">
    <citation type="journal article" date="2021" name="Mol. Ecol. Resour.">
        <title>Apolygus lucorum genome provides insights into omnivorousness and mesophyll feeding.</title>
        <authorList>
            <person name="Liu Y."/>
            <person name="Liu H."/>
            <person name="Wang H."/>
            <person name="Huang T."/>
            <person name="Liu B."/>
            <person name="Yang B."/>
            <person name="Yin L."/>
            <person name="Li B."/>
            <person name="Zhang Y."/>
            <person name="Zhang S."/>
            <person name="Jiang F."/>
            <person name="Zhang X."/>
            <person name="Ren Y."/>
            <person name="Wang B."/>
            <person name="Wang S."/>
            <person name="Lu Y."/>
            <person name="Wu K."/>
            <person name="Fan W."/>
            <person name="Wang G."/>
        </authorList>
    </citation>
    <scope>NUCLEOTIDE SEQUENCE</scope>
    <source>
        <strain evidence="4">12Hb</strain>
    </source>
</reference>
<protein>
    <submittedName>
        <fullName evidence="4">Uncharacterized protein</fullName>
    </submittedName>
</protein>
<dbReference type="AlphaFoldDB" id="A0A8S9XV05"/>
<evidence type="ECO:0000256" key="2">
    <source>
        <dbReference type="SAM" id="MobiDB-lite"/>
    </source>
</evidence>
<evidence type="ECO:0000313" key="4">
    <source>
        <dbReference type="EMBL" id="KAF6212068.1"/>
    </source>
</evidence>
<keyword evidence="5" id="KW-1185">Reference proteome</keyword>
<dbReference type="Proteomes" id="UP000466442">
    <property type="component" value="Unassembled WGS sequence"/>
</dbReference>
<proteinExistence type="predicted"/>
<accession>A0A8S9XV05</accession>
<organism evidence="4 5">
    <name type="scientific">Apolygus lucorum</name>
    <name type="common">Small green plant bug</name>
    <name type="synonym">Lygocoris lucorum</name>
    <dbReference type="NCBI Taxonomy" id="248454"/>
    <lineage>
        <taxon>Eukaryota</taxon>
        <taxon>Metazoa</taxon>
        <taxon>Ecdysozoa</taxon>
        <taxon>Arthropoda</taxon>
        <taxon>Hexapoda</taxon>
        <taxon>Insecta</taxon>
        <taxon>Pterygota</taxon>
        <taxon>Neoptera</taxon>
        <taxon>Paraneoptera</taxon>
        <taxon>Hemiptera</taxon>
        <taxon>Heteroptera</taxon>
        <taxon>Panheteroptera</taxon>
        <taxon>Cimicomorpha</taxon>
        <taxon>Miridae</taxon>
        <taxon>Mirini</taxon>
        <taxon>Apolygus</taxon>
    </lineage>
</organism>
<sequence length="411" mass="46950">MLVGNIFVRKEAHGISNKTHEAQGGKRLPYESTNEESRSSYKEGDLSKIENMLNKLGENVCNRFTRYSGCDGCRSCGGYDGDCSNWTKEKQKNHDDGKLEDYFNILRKEIGDLRAEIASCCQASKVANPSKVRLMEIQFSLPAQVVKPERVWGLDLTPEQVSVQFYRRKFVSLNMWSSCWLLIVMLVGNIFVRKEAHGISNKTHEAQGGKRLPYESINEESRSSYKEGDLSKIENMLNKLGENVCNRFTRYSGCDGCRSCGGYDGDCSNWMKGKQKNHDDGKLEDYFNILRKEIGDLRAEIASCCQASKVANPSDDVTKPLKTIISNQQGIIEQLRKLLENKQKTVKQAAAIYKKRTKEWEDFRASLEHEVSTLKIDFKKQLKKSKLCPTYEPIRRNVLCVGEIDERFQDR</sequence>
<feature type="transmembrane region" description="Helical" evidence="3">
    <location>
        <begin position="173"/>
        <end position="192"/>
    </location>
</feature>
<keyword evidence="3" id="KW-0812">Transmembrane</keyword>
<name>A0A8S9XV05_APOLU</name>
<evidence type="ECO:0000256" key="1">
    <source>
        <dbReference type="SAM" id="Coils"/>
    </source>
</evidence>
<keyword evidence="3" id="KW-0472">Membrane</keyword>
<evidence type="ECO:0000313" key="5">
    <source>
        <dbReference type="Proteomes" id="UP000466442"/>
    </source>
</evidence>
<feature type="region of interest" description="Disordered" evidence="2">
    <location>
        <begin position="17"/>
        <end position="43"/>
    </location>
</feature>
<keyword evidence="3" id="KW-1133">Transmembrane helix</keyword>
<comment type="caution">
    <text evidence="4">The sequence shown here is derived from an EMBL/GenBank/DDBJ whole genome shotgun (WGS) entry which is preliminary data.</text>
</comment>
<evidence type="ECO:0000256" key="3">
    <source>
        <dbReference type="SAM" id="Phobius"/>
    </source>
</evidence>